<accession>A0ABQ5FTA8</accession>
<feature type="region of interest" description="Disordered" evidence="1">
    <location>
        <begin position="177"/>
        <end position="271"/>
    </location>
</feature>
<feature type="compositionally biased region" description="Basic and acidic residues" evidence="1">
    <location>
        <begin position="517"/>
        <end position="548"/>
    </location>
</feature>
<feature type="compositionally biased region" description="Basic and acidic residues" evidence="1">
    <location>
        <begin position="134"/>
        <end position="150"/>
    </location>
</feature>
<reference evidence="2" key="2">
    <citation type="submission" date="2022-01" db="EMBL/GenBank/DDBJ databases">
        <authorList>
            <person name="Yamashiro T."/>
            <person name="Shiraishi A."/>
            <person name="Satake H."/>
            <person name="Nakayama K."/>
        </authorList>
    </citation>
    <scope>NUCLEOTIDE SEQUENCE</scope>
</reference>
<feature type="compositionally biased region" description="Acidic residues" evidence="1">
    <location>
        <begin position="236"/>
        <end position="245"/>
    </location>
</feature>
<organism evidence="2 3">
    <name type="scientific">Tanacetum coccineum</name>
    <dbReference type="NCBI Taxonomy" id="301880"/>
    <lineage>
        <taxon>Eukaryota</taxon>
        <taxon>Viridiplantae</taxon>
        <taxon>Streptophyta</taxon>
        <taxon>Embryophyta</taxon>
        <taxon>Tracheophyta</taxon>
        <taxon>Spermatophyta</taxon>
        <taxon>Magnoliopsida</taxon>
        <taxon>eudicotyledons</taxon>
        <taxon>Gunneridae</taxon>
        <taxon>Pentapetalae</taxon>
        <taxon>asterids</taxon>
        <taxon>campanulids</taxon>
        <taxon>Asterales</taxon>
        <taxon>Asteraceae</taxon>
        <taxon>Asteroideae</taxon>
        <taxon>Anthemideae</taxon>
        <taxon>Anthemidinae</taxon>
        <taxon>Tanacetum</taxon>
    </lineage>
</organism>
<feature type="compositionally biased region" description="Acidic residues" evidence="1">
    <location>
        <begin position="255"/>
        <end position="271"/>
    </location>
</feature>
<proteinExistence type="predicted"/>
<dbReference type="EMBL" id="BQNB010017652">
    <property type="protein sequence ID" value="GJT65692.1"/>
    <property type="molecule type" value="Genomic_DNA"/>
</dbReference>
<reference evidence="2" key="1">
    <citation type="journal article" date="2022" name="Int. J. Mol. Sci.">
        <title>Draft Genome of Tanacetum Coccineum: Genomic Comparison of Closely Related Tanacetum-Family Plants.</title>
        <authorList>
            <person name="Yamashiro T."/>
            <person name="Shiraishi A."/>
            <person name="Nakayama K."/>
            <person name="Satake H."/>
        </authorList>
    </citation>
    <scope>NUCLEOTIDE SEQUENCE</scope>
</reference>
<protein>
    <submittedName>
        <fullName evidence="2">Uncharacterized protein</fullName>
    </submittedName>
</protein>
<evidence type="ECO:0000256" key="1">
    <source>
        <dbReference type="SAM" id="MobiDB-lite"/>
    </source>
</evidence>
<evidence type="ECO:0000313" key="3">
    <source>
        <dbReference type="Proteomes" id="UP001151760"/>
    </source>
</evidence>
<evidence type="ECO:0000313" key="2">
    <source>
        <dbReference type="EMBL" id="GJT65692.1"/>
    </source>
</evidence>
<gene>
    <name evidence="2" type="ORF">Tco_1017172</name>
</gene>
<feature type="compositionally biased region" description="Basic and acidic residues" evidence="1">
    <location>
        <begin position="216"/>
        <end position="235"/>
    </location>
</feature>
<name>A0ABQ5FTA8_9ASTR</name>
<sequence>MHTSSSWIRKSSELTLKYFVRSSRSVPDSLTKILLNLPPKKKWFHLSRNSDTLASASLGSPQVLIGSSRQELKSVGNRWSIKSFKILKNIRLDFATGKATPKKARKFKKIASPSKKQTLVLEDEPAKKPKWAKHHEPAKKSTPTKDDKKVPAKVARSKGIKFLSDVALLEEAQLKKALKRSKRETTIHQAGGSSEGVDSKSEGDSGDEANEQGNDEVDKQSDDDHEQANDERTESNDEEEETQDDEYIHTLDDYVPTDDETNDESDDVTEEEYERINEELYGDVNISLTDAEPADKEKDDKEMTVAGHVNVNQEGACNQVKDDAQATRKTKGPILTTTSTTDVSESETLVALQLRITNLEKDIKELKTIDHSTSLLSTIKSKVPNAIKEYLGTSLDVALYKVLKKHDADIIKEHSIPAEIVERLRQEYVPEKSTEDIRKIKMEHARKQQEPKETITSSDTSALEEFDKKKTLFQTMTNSKSFNRNPKSKSSYINALMMFEAGDTQEPQNQGQDVGNTDDHPNIKATPKHDWFKKPERPSTPDSDWNVRKSIDFRPPQTWISKIAQAEKPPLSFDELMSTPIDFSAYVMNHLKIDKLTQEHLVGPAFNLLKGTCKSRVELEYNIEECYKAVTDRLDWNNPEGKEYPFDLSKPLPLIMERGRQVVPVDYFINNDLEYLRGGSSSKKYTTSTTKTKAAKYDIPGIEDMVPSLWSPVKWYDYGYLEEIEVRREDQQLYKFKEALRMFTRRIVILKRVEDLQLGVESYQKKLNITKPQTFKSDISNKTPYTAYINPQGIIYVDKYNRNKLMRSDELYKFSDGMLTYVRTVLHDIASNLRMDYLSKRR</sequence>
<feature type="region of interest" description="Disordered" evidence="1">
    <location>
        <begin position="105"/>
        <end position="156"/>
    </location>
</feature>
<keyword evidence="3" id="KW-1185">Reference proteome</keyword>
<comment type="caution">
    <text evidence="2">The sequence shown here is derived from an EMBL/GenBank/DDBJ whole genome shotgun (WGS) entry which is preliminary data.</text>
</comment>
<feature type="compositionally biased region" description="Acidic residues" evidence="1">
    <location>
        <begin position="204"/>
        <end position="215"/>
    </location>
</feature>
<feature type="compositionally biased region" description="Polar residues" evidence="1">
    <location>
        <begin position="505"/>
        <end position="515"/>
    </location>
</feature>
<dbReference type="Proteomes" id="UP001151760">
    <property type="component" value="Unassembled WGS sequence"/>
</dbReference>
<feature type="region of interest" description="Disordered" evidence="1">
    <location>
        <begin position="504"/>
        <end position="548"/>
    </location>
</feature>